<dbReference type="EMBL" id="JBDIME010000004">
    <property type="protein sequence ID" value="MEN2789432.1"/>
    <property type="molecule type" value="Genomic_DNA"/>
</dbReference>
<name>A0ABU9Y0Y3_9SPHN</name>
<gene>
    <name evidence="1" type="ORF">ABC974_07345</name>
</gene>
<comment type="caution">
    <text evidence="1">The sequence shown here is derived from an EMBL/GenBank/DDBJ whole genome shotgun (WGS) entry which is preliminary data.</text>
</comment>
<sequence>MDFSILDPKGNVVATAYSAPEAKTKFRVGCGRFGKQTIFDRVGWREAGKTTFFASAGLHRLDGDARLFLFLDRRREWLYQLSASVTLRQFPPFIGGGGSLSPIDSGPIGE</sequence>
<dbReference type="Proteomes" id="UP001419910">
    <property type="component" value="Unassembled WGS sequence"/>
</dbReference>
<evidence type="ECO:0000313" key="1">
    <source>
        <dbReference type="EMBL" id="MEN2789432.1"/>
    </source>
</evidence>
<proteinExistence type="predicted"/>
<protein>
    <submittedName>
        <fullName evidence="1">Uncharacterized protein</fullName>
    </submittedName>
</protein>
<keyword evidence="2" id="KW-1185">Reference proteome</keyword>
<accession>A0ABU9Y0Y3</accession>
<dbReference type="RefSeq" id="WP_343887269.1">
    <property type="nucleotide sequence ID" value="NZ_BAAAEH010000002.1"/>
</dbReference>
<organism evidence="1 2">
    <name type="scientific">Sphingomonas oligophenolica</name>
    <dbReference type="NCBI Taxonomy" id="301154"/>
    <lineage>
        <taxon>Bacteria</taxon>
        <taxon>Pseudomonadati</taxon>
        <taxon>Pseudomonadota</taxon>
        <taxon>Alphaproteobacteria</taxon>
        <taxon>Sphingomonadales</taxon>
        <taxon>Sphingomonadaceae</taxon>
        <taxon>Sphingomonas</taxon>
    </lineage>
</organism>
<reference evidence="1 2" key="1">
    <citation type="submission" date="2024-05" db="EMBL/GenBank/DDBJ databases">
        <authorList>
            <person name="Liu Q."/>
            <person name="Xin Y.-H."/>
        </authorList>
    </citation>
    <scope>NUCLEOTIDE SEQUENCE [LARGE SCALE GENOMIC DNA]</scope>
    <source>
        <strain evidence="1 2">CGMCC 1.10181</strain>
    </source>
</reference>
<evidence type="ECO:0000313" key="2">
    <source>
        <dbReference type="Proteomes" id="UP001419910"/>
    </source>
</evidence>